<feature type="domain" description="Dynein axonemal assembly factor 5 TPR repeats" evidence="4">
    <location>
        <begin position="246"/>
        <end position="448"/>
    </location>
</feature>
<dbReference type="GO" id="GO:0036503">
    <property type="term" value="P:ERAD pathway"/>
    <property type="evidence" value="ECO:0007669"/>
    <property type="project" value="TreeGrafter"/>
</dbReference>
<dbReference type="InParanoid" id="A0A482WKM4"/>
<dbReference type="Gene3D" id="1.25.10.10">
    <property type="entry name" value="Leucine-rich Repeat Variant"/>
    <property type="match status" value="2"/>
</dbReference>
<sequence>MDHKELITPLCSSQKLERDNGIVKLDKFLTTCDISDRLTLENILIEFLNNSCNSWETKQGCLTGAKALIPFIDKENEQEHRFSLEIRSIARKCLTDVEVRVRTEAGAVLGSLCQKFGNEVYRDEKDYVIQLIQNNLERQSMDDEGSYHEHAETERLIEKLSQRRNSSEVIQNSRENSGWKNLETSLVCLQSMILGCGDNFYTFIDNDLVSLIFQTLIHNNRFVQETGFYLCSSLFRCASSKASEESECDSSESPVLTFGRKISEHLALGLADNWSQVKLAASHATRYFLASLPNAKIREVFYPELLPRICLNRYYIAEGVRIYSQETWRQVTGEFGKELVEKYIDKFVQYYEEGTASDNQAVREAACSCIAELATKVDAHIVQPHVPALLAVLLTCFHDSNWPVRDAACLACGNFISAFPAESQPSMDALFPLFFSNLGDNIASVRQGAASSLKNVVKAYPDTALQPIIKRINTNLKDICNQSSAGPSDIKEMPVHCGGSKRRRDDSDEDHLNSDKWHYLCGSFVQRLGRRGSQIGPLHKQESQPWEHADGSVILLGELSEISSIADQILQALPNVAEACKFQHYAQHVVFLETVCRNLPIFAKNLGIKRFKSAFDLFIDPIFTALTCENALASSTASQCLNQLGSMMGSNILRSRVMNHNPRYIDSLDANIFIAPL</sequence>
<protein>
    <recommendedName>
        <fullName evidence="4">Dynein axonemal assembly factor 5 TPR repeats domain-containing protein</fullName>
    </recommendedName>
</protein>
<dbReference type="GO" id="GO:0060090">
    <property type="term" value="F:molecular adaptor activity"/>
    <property type="evidence" value="ECO:0007669"/>
    <property type="project" value="TreeGrafter"/>
</dbReference>
<evidence type="ECO:0000256" key="3">
    <source>
        <dbReference type="SAM" id="MobiDB-lite"/>
    </source>
</evidence>
<reference evidence="5 6" key="1">
    <citation type="journal article" date="2017" name="Gigascience">
        <title>Genome sequence of the small brown planthopper, Laodelphax striatellus.</title>
        <authorList>
            <person name="Zhu J."/>
            <person name="Jiang F."/>
            <person name="Wang X."/>
            <person name="Yang P."/>
            <person name="Bao Y."/>
            <person name="Zhao W."/>
            <person name="Wang W."/>
            <person name="Lu H."/>
            <person name="Wang Q."/>
            <person name="Cui N."/>
            <person name="Li J."/>
            <person name="Chen X."/>
            <person name="Luo L."/>
            <person name="Yu J."/>
            <person name="Kang L."/>
            <person name="Cui F."/>
        </authorList>
    </citation>
    <scope>NUCLEOTIDE SEQUENCE [LARGE SCALE GENOMIC DNA]</scope>
    <source>
        <strain evidence="5">Lst14</strain>
    </source>
</reference>
<comment type="caution">
    <text evidence="5">The sequence shown here is derived from an EMBL/GenBank/DDBJ whole genome shotgun (WGS) entry which is preliminary data.</text>
</comment>
<organism evidence="5 6">
    <name type="scientific">Laodelphax striatellus</name>
    <name type="common">Small brown planthopper</name>
    <name type="synonym">Delphax striatella</name>
    <dbReference type="NCBI Taxonomy" id="195883"/>
    <lineage>
        <taxon>Eukaryota</taxon>
        <taxon>Metazoa</taxon>
        <taxon>Ecdysozoa</taxon>
        <taxon>Arthropoda</taxon>
        <taxon>Hexapoda</taxon>
        <taxon>Insecta</taxon>
        <taxon>Pterygota</taxon>
        <taxon>Neoptera</taxon>
        <taxon>Paraneoptera</taxon>
        <taxon>Hemiptera</taxon>
        <taxon>Auchenorrhyncha</taxon>
        <taxon>Fulgoroidea</taxon>
        <taxon>Delphacidae</taxon>
        <taxon>Criomorphinae</taxon>
        <taxon>Laodelphax</taxon>
    </lineage>
</organism>
<dbReference type="PROSITE" id="PS50077">
    <property type="entry name" value="HEAT_REPEAT"/>
    <property type="match status" value="1"/>
</dbReference>
<dbReference type="GO" id="GO:0005737">
    <property type="term" value="C:cytoplasm"/>
    <property type="evidence" value="ECO:0007669"/>
    <property type="project" value="TreeGrafter"/>
</dbReference>
<accession>A0A482WKM4</accession>
<dbReference type="PANTHER" id="PTHR23346">
    <property type="entry name" value="TRANSLATIONAL ACTIVATOR GCN1-RELATED"/>
    <property type="match status" value="1"/>
</dbReference>
<evidence type="ECO:0000313" key="5">
    <source>
        <dbReference type="EMBL" id="RZF33870.1"/>
    </source>
</evidence>
<evidence type="ECO:0000256" key="1">
    <source>
        <dbReference type="ARBA" id="ARBA00022737"/>
    </source>
</evidence>
<evidence type="ECO:0000313" key="6">
    <source>
        <dbReference type="Proteomes" id="UP000291343"/>
    </source>
</evidence>
<dbReference type="GO" id="GO:0005634">
    <property type="term" value="C:nucleus"/>
    <property type="evidence" value="ECO:0007669"/>
    <property type="project" value="TreeGrafter"/>
</dbReference>
<keyword evidence="1" id="KW-0677">Repeat</keyword>
<feature type="repeat" description="HEAT" evidence="2">
    <location>
        <begin position="430"/>
        <end position="467"/>
    </location>
</feature>
<dbReference type="InterPro" id="IPR016024">
    <property type="entry name" value="ARM-type_fold"/>
</dbReference>
<dbReference type="SUPFAM" id="SSF48371">
    <property type="entry name" value="ARM repeat"/>
    <property type="match status" value="1"/>
</dbReference>
<dbReference type="InterPro" id="IPR021133">
    <property type="entry name" value="HEAT_type_2"/>
</dbReference>
<dbReference type="AlphaFoldDB" id="A0A482WKM4"/>
<name>A0A482WKM4_LAOST</name>
<proteinExistence type="predicted"/>
<gene>
    <name evidence="5" type="ORF">LSTR_LSTR009894</name>
</gene>
<dbReference type="EMBL" id="QKKF02033200">
    <property type="protein sequence ID" value="RZF33870.1"/>
    <property type="molecule type" value="Genomic_DNA"/>
</dbReference>
<evidence type="ECO:0000259" key="4">
    <source>
        <dbReference type="Pfam" id="PF25757"/>
    </source>
</evidence>
<dbReference type="InterPro" id="IPR011989">
    <property type="entry name" value="ARM-like"/>
</dbReference>
<evidence type="ECO:0000256" key="2">
    <source>
        <dbReference type="PROSITE-ProRule" id="PRU00103"/>
    </source>
</evidence>
<dbReference type="PANTHER" id="PTHR23346:SF19">
    <property type="entry name" value="PROTEASOME ADAPTER AND SCAFFOLD PROTEIN ECM29"/>
    <property type="match status" value="1"/>
</dbReference>
<keyword evidence="6" id="KW-1185">Reference proteome</keyword>
<dbReference type="InterPro" id="IPR057978">
    <property type="entry name" value="TPR_DAAF5"/>
</dbReference>
<dbReference type="Pfam" id="PF25757">
    <property type="entry name" value="TPR_DNAAF5"/>
    <property type="match status" value="1"/>
</dbReference>
<feature type="region of interest" description="Disordered" evidence="3">
    <location>
        <begin position="483"/>
        <end position="511"/>
    </location>
</feature>
<dbReference type="Proteomes" id="UP000291343">
    <property type="component" value="Unassembled WGS sequence"/>
</dbReference>
<dbReference type="OrthoDB" id="414039at2759"/>